<feature type="transmembrane region" description="Helical" evidence="1">
    <location>
        <begin position="40"/>
        <end position="64"/>
    </location>
</feature>
<feature type="transmembrane region" description="Helical" evidence="1">
    <location>
        <begin position="84"/>
        <end position="105"/>
    </location>
</feature>
<reference evidence="2 3" key="1">
    <citation type="submission" date="2017-11" db="EMBL/GenBank/DDBJ databases">
        <title>Evolution of Phototrophy in the Chloroflexi Phylum Driven by Horizontal Gene Transfer.</title>
        <authorList>
            <person name="Ward L.M."/>
            <person name="Hemp J."/>
            <person name="Shih P.M."/>
            <person name="Mcglynn S.E."/>
            <person name="Fischer W."/>
        </authorList>
    </citation>
    <scope>NUCLEOTIDE SEQUENCE [LARGE SCALE GENOMIC DNA]</scope>
    <source>
        <strain evidence="2">JP3_13</strain>
    </source>
</reference>
<dbReference type="AlphaFoldDB" id="A0A2M8PCY9"/>
<feature type="transmembrane region" description="Helical" evidence="1">
    <location>
        <begin position="6"/>
        <end position="28"/>
    </location>
</feature>
<proteinExistence type="predicted"/>
<gene>
    <name evidence="2" type="ORF">CUN49_10680</name>
</gene>
<evidence type="ECO:0008006" key="4">
    <source>
        <dbReference type="Google" id="ProtNLM"/>
    </source>
</evidence>
<accession>A0A2M8PCY9</accession>
<feature type="transmembrane region" description="Helical" evidence="1">
    <location>
        <begin position="117"/>
        <end position="135"/>
    </location>
</feature>
<name>A0A2M8PCY9_9CHLR</name>
<evidence type="ECO:0000313" key="2">
    <source>
        <dbReference type="EMBL" id="PJF35409.1"/>
    </source>
</evidence>
<sequence>METCFMLNLLYTLALLVPLPFWALMILFPRQRLAQQAMESYLGALILGGMYTLTLFGALISGIGRIPIDFGSPAGLAAMLADPAMALVIWLHVVAVDLAVGYWIYTDGLRRNKSTRLILVLTLFAAPLGLFIYFMNRLLERAAEAAAQEGGQSSLIAQ</sequence>
<keyword evidence="1" id="KW-0472">Membrane</keyword>
<comment type="caution">
    <text evidence="2">The sequence shown here is derived from an EMBL/GenBank/DDBJ whole genome shotgun (WGS) entry which is preliminary data.</text>
</comment>
<dbReference type="InterPro" id="IPR025461">
    <property type="entry name" value="ABA4-like"/>
</dbReference>
<protein>
    <recommendedName>
        <fullName evidence="4">DUF4281 domain-containing protein</fullName>
    </recommendedName>
</protein>
<evidence type="ECO:0000313" key="3">
    <source>
        <dbReference type="Proteomes" id="UP000229681"/>
    </source>
</evidence>
<dbReference type="PANTHER" id="PTHR34543:SF1">
    <property type="entry name" value="PROTEIN ABA DEFICIENT 4, CHLOROPLASTIC"/>
    <property type="match status" value="1"/>
</dbReference>
<dbReference type="Proteomes" id="UP000229681">
    <property type="component" value="Unassembled WGS sequence"/>
</dbReference>
<organism evidence="2 3">
    <name type="scientific">Candidatus Thermofonsia Clade 1 bacterium</name>
    <dbReference type="NCBI Taxonomy" id="2364210"/>
    <lineage>
        <taxon>Bacteria</taxon>
        <taxon>Bacillati</taxon>
        <taxon>Chloroflexota</taxon>
        <taxon>Candidatus Thermofontia</taxon>
        <taxon>Candidatus Thermofonsia Clade 1</taxon>
    </lineage>
</organism>
<evidence type="ECO:0000256" key="1">
    <source>
        <dbReference type="SAM" id="Phobius"/>
    </source>
</evidence>
<keyword evidence="1" id="KW-1133">Transmembrane helix</keyword>
<dbReference type="EMBL" id="PGTM01000159">
    <property type="protein sequence ID" value="PJF35409.1"/>
    <property type="molecule type" value="Genomic_DNA"/>
</dbReference>
<keyword evidence="1" id="KW-0812">Transmembrane</keyword>
<dbReference type="Pfam" id="PF14108">
    <property type="entry name" value="ABA4-like"/>
    <property type="match status" value="1"/>
</dbReference>
<dbReference type="PANTHER" id="PTHR34543">
    <property type="entry name" value="PROTEIN ABA DEFICIENT 4, CHLOROPLASTIC"/>
    <property type="match status" value="1"/>
</dbReference>